<dbReference type="OrthoDB" id="7283357at2"/>
<keyword evidence="1" id="KW-1133">Transmembrane helix</keyword>
<dbReference type="EMBL" id="CP014692">
    <property type="protein sequence ID" value="AQS84411.1"/>
    <property type="molecule type" value="Genomic_DNA"/>
</dbReference>
<dbReference type="Proteomes" id="UP000188937">
    <property type="component" value="Chromosome"/>
</dbReference>
<sequence>MSDDIFREVDDAMRMERLRKNARRFAGLGLAGLILIGAGIGGWEYHLSSLHKDALAKSATYMHALHDLGSDSSVAGTSLPLTPAQQKALTTLAEIGNAPPAGLATLAQLREASSDATHGKTQDALRIWDSIQQNTKLDATLRHMATLLWCQWQIDTGDIATIRSRLSLLSAESKPFAALASEQLATLDLRAGDVKAARERLTRLQQDFNAPNGVRMRAGGMLQTLDQQG</sequence>
<evidence type="ECO:0000313" key="3">
    <source>
        <dbReference type="Proteomes" id="UP000188937"/>
    </source>
</evidence>
<name>A0A1U9KF24_ACEAC</name>
<evidence type="ECO:0008006" key="4">
    <source>
        <dbReference type="Google" id="ProtNLM"/>
    </source>
</evidence>
<feature type="transmembrane region" description="Helical" evidence="1">
    <location>
        <begin position="25"/>
        <end position="43"/>
    </location>
</feature>
<proteinExistence type="predicted"/>
<dbReference type="KEGG" id="aace:A0U92_06080"/>
<evidence type="ECO:0000256" key="1">
    <source>
        <dbReference type="SAM" id="Phobius"/>
    </source>
</evidence>
<keyword evidence="1" id="KW-0812">Transmembrane</keyword>
<accession>A0A1U9KF24</accession>
<evidence type="ECO:0000313" key="2">
    <source>
        <dbReference type="EMBL" id="AQS84411.1"/>
    </source>
</evidence>
<gene>
    <name evidence="2" type="ORF">A0U92_06080</name>
</gene>
<keyword evidence="3" id="KW-1185">Reference proteome</keyword>
<organism evidence="2 3">
    <name type="scientific">Acetobacter aceti</name>
    <dbReference type="NCBI Taxonomy" id="435"/>
    <lineage>
        <taxon>Bacteria</taxon>
        <taxon>Pseudomonadati</taxon>
        <taxon>Pseudomonadota</taxon>
        <taxon>Alphaproteobacteria</taxon>
        <taxon>Acetobacterales</taxon>
        <taxon>Acetobacteraceae</taxon>
        <taxon>Acetobacter</taxon>
        <taxon>Acetobacter subgen. Acetobacter</taxon>
    </lineage>
</organism>
<keyword evidence="1" id="KW-0472">Membrane</keyword>
<protein>
    <recommendedName>
        <fullName evidence="4">Tetratricopeptide repeat-like domain-containing protein</fullName>
    </recommendedName>
</protein>
<dbReference type="STRING" id="435.A0U92_06080"/>
<dbReference type="eggNOG" id="COG4649">
    <property type="taxonomic scope" value="Bacteria"/>
</dbReference>
<dbReference type="AlphaFoldDB" id="A0A1U9KF24"/>
<reference evidence="2 3" key="1">
    <citation type="submission" date="2016-03" db="EMBL/GenBank/DDBJ databases">
        <title>Acetic acid bacteria sequencing.</title>
        <authorList>
            <person name="Brandt J."/>
            <person name="Jakob F."/>
            <person name="Vogel R.F."/>
        </authorList>
    </citation>
    <scope>NUCLEOTIDE SEQUENCE [LARGE SCALE GENOMIC DNA]</scope>
    <source>
        <strain evidence="2 3">TMW2.1153</strain>
    </source>
</reference>
<dbReference type="RefSeq" id="WP_077812454.1">
    <property type="nucleotide sequence ID" value="NZ_CP014692.1"/>
</dbReference>